<name>A0A1I1TVQ5_9ACTN</name>
<feature type="transmembrane region" description="Helical" evidence="7">
    <location>
        <begin position="632"/>
        <end position="655"/>
    </location>
</feature>
<sequence>MISTGHSSDEDQHPPKARRLRWLVPALLVIAWLALGGIGGPFAGKLAEVSENDSSTFLPASAEATKVNELQRQFSGGQRIPAFVVAERVRGITGSDRQYLTGISERIASIEGVERVSPPIPSPQDDQAVQVIVSIDSGAEPANAVSEMRALLERSPAGLTTLVSGPAAQSADLAEAFSGVDGLLLLVAGGVVLLILILVYRSPLLPVLVLLSAVFALGVASLAVYLLAAGDVLTLNGQSQGILFILVVGAATDYALLFVARFREELRATPDKYRAVMRSWRATLEPILASAGTVILGLLCLLFSDLNSNKSLGPVAAIGIAAALLASITFLPAVLALSGRVAFWPFPPTRETAGQDDAAVESEPRRAAFWERISSLVGRTPRAIWIGTTVVLLVGTLGLPQLRADGTAQSDVFLTPVESVAGQEVLAEHFPAGSGSPTVIIADADSTERVTRAADVPGVAEVSVTRTAAGTPKVVDGRVLVEAVLTDPADSEAALDTVRRIRDSVHPVAGADALVGGTSAIQLDTRLTAERDRSLIIPIVLLVILVVLALLLRALVAPLVLLATVVLSFAATMGVSALVFNHVFDMPGADPVVPLYGFVFLVALGIDYNIFLMTRAREEVSRSDNRTGVLRALSVTGGVITSAGVVLAATFAALAVLPILFLAQLAFIVAFGVLLDTLVVRSLLVPALSLDIGRTIWWPARLGRRDRQTTGTDR</sequence>
<keyword evidence="10" id="KW-1185">Reference proteome</keyword>
<evidence type="ECO:0000256" key="7">
    <source>
        <dbReference type="SAM" id="Phobius"/>
    </source>
</evidence>
<accession>A0A1I1TVQ5</accession>
<feature type="transmembrane region" description="Helical" evidence="7">
    <location>
        <begin position="383"/>
        <end position="402"/>
    </location>
</feature>
<keyword evidence="4 7" id="KW-0812">Transmembrane</keyword>
<dbReference type="InterPro" id="IPR050545">
    <property type="entry name" value="Mycobact_MmpL"/>
</dbReference>
<proteinExistence type="inferred from homology"/>
<dbReference type="AlphaFoldDB" id="A0A1I1TVQ5"/>
<feature type="transmembrane region" description="Helical" evidence="7">
    <location>
        <begin position="592"/>
        <end position="611"/>
    </location>
</feature>
<dbReference type="SUPFAM" id="SSF82866">
    <property type="entry name" value="Multidrug efflux transporter AcrB transmembrane domain"/>
    <property type="match status" value="2"/>
</dbReference>
<dbReference type="PANTHER" id="PTHR33406:SF6">
    <property type="entry name" value="MEMBRANE PROTEIN YDGH-RELATED"/>
    <property type="match status" value="1"/>
</dbReference>
<evidence type="ECO:0000256" key="4">
    <source>
        <dbReference type="ARBA" id="ARBA00022692"/>
    </source>
</evidence>
<evidence type="ECO:0000313" key="10">
    <source>
        <dbReference type="Proteomes" id="UP000198716"/>
    </source>
</evidence>
<comment type="similarity">
    <text evidence="2">Belongs to the resistance-nodulation-cell division (RND) (TC 2.A.6) family. MmpL subfamily.</text>
</comment>
<feature type="transmembrane region" description="Helical" evidence="7">
    <location>
        <begin position="283"/>
        <end position="304"/>
    </location>
</feature>
<feature type="domain" description="SSD" evidence="8">
    <location>
        <begin position="562"/>
        <end position="690"/>
    </location>
</feature>
<dbReference type="Proteomes" id="UP000198716">
    <property type="component" value="Unassembled WGS sequence"/>
</dbReference>
<keyword evidence="5 7" id="KW-1133">Transmembrane helix</keyword>
<feature type="transmembrane region" description="Helical" evidence="7">
    <location>
        <begin position="207"/>
        <end position="229"/>
    </location>
</feature>
<feature type="transmembrane region" description="Helical" evidence="7">
    <location>
        <begin position="559"/>
        <end position="580"/>
    </location>
</feature>
<feature type="transmembrane region" description="Helical" evidence="7">
    <location>
        <begin position="535"/>
        <end position="552"/>
    </location>
</feature>
<dbReference type="Gene3D" id="1.20.1640.10">
    <property type="entry name" value="Multidrug efflux transporter AcrB transmembrane domain"/>
    <property type="match status" value="2"/>
</dbReference>
<dbReference type="InterPro" id="IPR004869">
    <property type="entry name" value="MMPL_dom"/>
</dbReference>
<reference evidence="10" key="1">
    <citation type="submission" date="2016-10" db="EMBL/GenBank/DDBJ databases">
        <authorList>
            <person name="Varghese N."/>
            <person name="Submissions S."/>
        </authorList>
    </citation>
    <scope>NUCLEOTIDE SEQUENCE [LARGE SCALE GENOMIC DNA]</scope>
    <source>
        <strain evidence="10">DSM 45004</strain>
    </source>
</reference>
<feature type="transmembrane region" description="Helical" evidence="7">
    <location>
        <begin position="241"/>
        <end position="262"/>
    </location>
</feature>
<protein>
    <submittedName>
        <fullName evidence="9">Putative drug exporter of the RND superfamily</fullName>
    </submittedName>
</protein>
<feature type="transmembrane region" description="Helical" evidence="7">
    <location>
        <begin position="22"/>
        <end position="43"/>
    </location>
</feature>
<dbReference type="PANTHER" id="PTHR33406">
    <property type="entry name" value="MEMBRANE PROTEIN MJ1562-RELATED"/>
    <property type="match status" value="1"/>
</dbReference>
<feature type="transmembrane region" description="Helical" evidence="7">
    <location>
        <begin position="182"/>
        <end position="200"/>
    </location>
</feature>
<comment type="subcellular location">
    <subcellularLocation>
        <location evidence="1">Cell membrane</location>
        <topology evidence="1">Multi-pass membrane protein</topology>
    </subcellularLocation>
</comment>
<dbReference type="PROSITE" id="PS50156">
    <property type="entry name" value="SSD"/>
    <property type="match status" value="1"/>
</dbReference>
<dbReference type="RefSeq" id="WP_092922809.1">
    <property type="nucleotide sequence ID" value="NZ_FOMZ01000001.1"/>
</dbReference>
<feature type="transmembrane region" description="Helical" evidence="7">
    <location>
        <begin position="316"/>
        <end position="337"/>
    </location>
</feature>
<evidence type="ECO:0000256" key="3">
    <source>
        <dbReference type="ARBA" id="ARBA00022475"/>
    </source>
</evidence>
<dbReference type="GO" id="GO:0005886">
    <property type="term" value="C:plasma membrane"/>
    <property type="evidence" value="ECO:0007669"/>
    <property type="project" value="UniProtKB-SubCell"/>
</dbReference>
<feature type="transmembrane region" description="Helical" evidence="7">
    <location>
        <begin position="661"/>
        <end position="684"/>
    </location>
</feature>
<organism evidence="9 10">
    <name type="scientific">Actinopolyspora alba</name>
    <dbReference type="NCBI Taxonomy" id="673379"/>
    <lineage>
        <taxon>Bacteria</taxon>
        <taxon>Bacillati</taxon>
        <taxon>Actinomycetota</taxon>
        <taxon>Actinomycetes</taxon>
        <taxon>Actinopolysporales</taxon>
        <taxon>Actinopolysporaceae</taxon>
        <taxon>Actinopolyspora</taxon>
        <taxon>Actinopolyspora alba group</taxon>
    </lineage>
</organism>
<evidence type="ECO:0000256" key="6">
    <source>
        <dbReference type="ARBA" id="ARBA00023136"/>
    </source>
</evidence>
<keyword evidence="6 7" id="KW-0472">Membrane</keyword>
<evidence type="ECO:0000256" key="2">
    <source>
        <dbReference type="ARBA" id="ARBA00010157"/>
    </source>
</evidence>
<evidence type="ECO:0000256" key="5">
    <source>
        <dbReference type="ARBA" id="ARBA00022989"/>
    </source>
</evidence>
<dbReference type="InterPro" id="IPR000731">
    <property type="entry name" value="SSD"/>
</dbReference>
<evidence type="ECO:0000256" key="1">
    <source>
        <dbReference type="ARBA" id="ARBA00004651"/>
    </source>
</evidence>
<evidence type="ECO:0000259" key="8">
    <source>
        <dbReference type="PROSITE" id="PS50156"/>
    </source>
</evidence>
<dbReference type="Pfam" id="PF03176">
    <property type="entry name" value="MMPL"/>
    <property type="match status" value="2"/>
</dbReference>
<dbReference type="EMBL" id="FOMZ01000001">
    <property type="protein sequence ID" value="SFD62756.1"/>
    <property type="molecule type" value="Genomic_DNA"/>
</dbReference>
<evidence type="ECO:0000313" key="9">
    <source>
        <dbReference type="EMBL" id="SFD62756.1"/>
    </source>
</evidence>
<keyword evidence="3" id="KW-1003">Cell membrane</keyword>
<gene>
    <name evidence="9" type="ORF">SAMN04487819_101398</name>
</gene>